<evidence type="ECO:0000313" key="3">
    <source>
        <dbReference type="Proteomes" id="UP001153076"/>
    </source>
</evidence>
<accession>A0A9Q1Q6A3</accession>
<dbReference type="AlphaFoldDB" id="A0A9Q1Q6A3"/>
<keyword evidence="3" id="KW-1185">Reference proteome</keyword>
<comment type="caution">
    <text evidence="2">The sequence shown here is derived from an EMBL/GenBank/DDBJ whole genome shotgun (WGS) entry which is preliminary data.</text>
</comment>
<protein>
    <submittedName>
        <fullName evidence="2">Uncharacterized protein</fullName>
    </submittedName>
</protein>
<proteinExistence type="predicted"/>
<evidence type="ECO:0000256" key="1">
    <source>
        <dbReference type="SAM" id="MobiDB-lite"/>
    </source>
</evidence>
<name>A0A9Q1Q6A3_9CARY</name>
<feature type="compositionally biased region" description="Polar residues" evidence="1">
    <location>
        <begin position="100"/>
        <end position="110"/>
    </location>
</feature>
<reference evidence="2" key="1">
    <citation type="submission" date="2022-04" db="EMBL/GenBank/DDBJ databases">
        <title>Carnegiea gigantea Genome sequencing and assembly v2.</title>
        <authorList>
            <person name="Copetti D."/>
            <person name="Sanderson M.J."/>
            <person name="Burquez A."/>
            <person name="Wojciechowski M.F."/>
        </authorList>
    </citation>
    <scope>NUCLEOTIDE SEQUENCE</scope>
    <source>
        <strain evidence="2">SGP5-SGP5p</strain>
        <tissue evidence="2">Aerial part</tissue>
    </source>
</reference>
<evidence type="ECO:0000313" key="2">
    <source>
        <dbReference type="EMBL" id="KAJ8430169.1"/>
    </source>
</evidence>
<dbReference type="Proteomes" id="UP001153076">
    <property type="component" value="Unassembled WGS sequence"/>
</dbReference>
<feature type="region of interest" description="Disordered" evidence="1">
    <location>
        <begin position="70"/>
        <end position="140"/>
    </location>
</feature>
<sequence>MVDVLKSLMSTVTHNIMQQVTEQLKKAMEAANSTRPLPAFDYVPTVGYEPSHRHAPARSHHHSDEERLLVQIGKDGPRTSTTTDPSEQMHGKAAGRNLGDRQSQSWTRCRTQPIHDTLPGSRSRSKPQSLRVKPQEGDAPWSVGQIENALVAVPLESCAVREHPMLKRPQPMTMTPKPNNVQHYCEFHEENMHTTAECRELRKALHELIDHFLKRGSLFLHKEHEPARPEPREKECSTEIVATTTGGYVEGIIWFVWKASSEERSRSSWLNRGAVPNDVFDGRDGSHFTSPHNDPLVVEMKVASAIV</sequence>
<organism evidence="2 3">
    <name type="scientific">Carnegiea gigantea</name>
    <dbReference type="NCBI Taxonomy" id="171969"/>
    <lineage>
        <taxon>Eukaryota</taxon>
        <taxon>Viridiplantae</taxon>
        <taxon>Streptophyta</taxon>
        <taxon>Embryophyta</taxon>
        <taxon>Tracheophyta</taxon>
        <taxon>Spermatophyta</taxon>
        <taxon>Magnoliopsida</taxon>
        <taxon>eudicotyledons</taxon>
        <taxon>Gunneridae</taxon>
        <taxon>Pentapetalae</taxon>
        <taxon>Caryophyllales</taxon>
        <taxon>Cactineae</taxon>
        <taxon>Cactaceae</taxon>
        <taxon>Cactoideae</taxon>
        <taxon>Echinocereeae</taxon>
        <taxon>Carnegiea</taxon>
    </lineage>
</organism>
<dbReference type="EMBL" id="JAKOGI010000817">
    <property type="protein sequence ID" value="KAJ8430169.1"/>
    <property type="molecule type" value="Genomic_DNA"/>
</dbReference>
<gene>
    <name evidence="2" type="ORF">Cgig2_028055</name>
</gene>
<dbReference type="OrthoDB" id="1094758at2759"/>